<accession>A0A183BX22</accession>
<feature type="coiled-coil region" evidence="1">
    <location>
        <begin position="164"/>
        <end position="200"/>
    </location>
</feature>
<reference evidence="4" key="3">
    <citation type="submission" date="2016-06" db="UniProtKB">
        <authorList>
            <consortium name="WormBaseParasite"/>
        </authorList>
    </citation>
    <scope>IDENTIFICATION</scope>
</reference>
<organism evidence="3 4">
    <name type="scientific">Globodera pallida</name>
    <name type="common">Potato cyst nematode worm</name>
    <name type="synonym">Heterodera pallida</name>
    <dbReference type="NCBI Taxonomy" id="36090"/>
    <lineage>
        <taxon>Eukaryota</taxon>
        <taxon>Metazoa</taxon>
        <taxon>Ecdysozoa</taxon>
        <taxon>Nematoda</taxon>
        <taxon>Chromadorea</taxon>
        <taxon>Rhabditida</taxon>
        <taxon>Tylenchina</taxon>
        <taxon>Tylenchomorpha</taxon>
        <taxon>Tylenchoidea</taxon>
        <taxon>Heteroderidae</taxon>
        <taxon>Heteroderinae</taxon>
        <taxon>Globodera</taxon>
    </lineage>
</organism>
<proteinExistence type="predicted"/>
<dbReference type="AlphaFoldDB" id="A0A183BX22"/>
<keyword evidence="2" id="KW-0732">Signal</keyword>
<dbReference type="WBParaSite" id="GPLIN_000516100">
    <property type="protein sequence ID" value="GPLIN_000516100"/>
    <property type="gene ID" value="GPLIN_000516100"/>
</dbReference>
<reference evidence="3" key="1">
    <citation type="submission" date="2013-12" db="EMBL/GenBank/DDBJ databases">
        <authorList>
            <person name="Aslett M."/>
        </authorList>
    </citation>
    <scope>NUCLEOTIDE SEQUENCE [LARGE SCALE GENOMIC DNA]</scope>
    <source>
        <strain evidence="3">Lindley</strain>
    </source>
</reference>
<reference evidence="3" key="2">
    <citation type="submission" date="2014-05" db="EMBL/GenBank/DDBJ databases">
        <title>The genome and life-stage specific transcriptomes of Globodera pallida elucidate key aspects of plant parasitism by a cyst nematode.</title>
        <authorList>
            <person name="Cotton J.A."/>
            <person name="Lilley C.J."/>
            <person name="Jones L.M."/>
            <person name="Kikuchi T."/>
            <person name="Reid A.J."/>
            <person name="Thorpe P."/>
            <person name="Tsai I.J."/>
            <person name="Beasley H."/>
            <person name="Blok V."/>
            <person name="Cock P.J.A."/>
            <person name="Van den Akker S.E."/>
            <person name="Holroyd N."/>
            <person name="Hunt M."/>
            <person name="Mantelin S."/>
            <person name="Naghra H."/>
            <person name="Pain A."/>
            <person name="Palomares-Rius J.E."/>
            <person name="Zarowiecki M."/>
            <person name="Berriman M."/>
            <person name="Jones J.T."/>
            <person name="Urwin P.E."/>
        </authorList>
    </citation>
    <scope>NUCLEOTIDE SEQUENCE [LARGE SCALE GENOMIC DNA]</scope>
    <source>
        <strain evidence="3">Lindley</strain>
    </source>
</reference>
<evidence type="ECO:0000256" key="2">
    <source>
        <dbReference type="SAM" id="SignalP"/>
    </source>
</evidence>
<protein>
    <submittedName>
        <fullName evidence="4">Uncharacterized protein</fullName>
    </submittedName>
</protein>
<evidence type="ECO:0000313" key="3">
    <source>
        <dbReference type="Proteomes" id="UP000050741"/>
    </source>
</evidence>
<name>A0A183BX22_GLOPA</name>
<feature type="signal peptide" evidence="2">
    <location>
        <begin position="1"/>
        <end position="25"/>
    </location>
</feature>
<evidence type="ECO:0000256" key="1">
    <source>
        <dbReference type="SAM" id="Coils"/>
    </source>
</evidence>
<sequence length="271" mass="31036">MWTGTTILLTFITVLLLCPLNDVYGMNGAYTPNYGAKGKSTAVNDEMYVLFKGVVQIKDGNKPIRPADKNEVVVKIFCGENSYNDGIFTESYGKFEVVMPTSYVQNHLEECQQGMLNIGFYRKDPSKFRNSVKKVALNDKDAKAKSVQRLFAKVDRFACLKLSDEFTEKGLEELEEKRENEKKEDINEFLNKQMTKQDDENSFLISFEPTYAEINGTEALLDNTERYRSYEMNHYFFDNHPPKSATSSSENKLVKKVAAFLGIKKKKPTHF</sequence>
<keyword evidence="1" id="KW-0175">Coiled coil</keyword>
<feature type="chain" id="PRO_5008146756" evidence="2">
    <location>
        <begin position="26"/>
        <end position="271"/>
    </location>
</feature>
<keyword evidence="3" id="KW-1185">Reference proteome</keyword>
<dbReference type="Proteomes" id="UP000050741">
    <property type="component" value="Unassembled WGS sequence"/>
</dbReference>
<evidence type="ECO:0000313" key="4">
    <source>
        <dbReference type="WBParaSite" id="GPLIN_000516100"/>
    </source>
</evidence>